<comment type="caution">
    <text evidence="10">The sequence shown here is derived from an EMBL/GenBank/DDBJ whole genome shotgun (WGS) entry which is preliminary data.</text>
</comment>
<comment type="subcellular location">
    <subcellularLocation>
        <location evidence="5 6">Cytoplasm</location>
    </subcellularLocation>
</comment>
<dbReference type="PANTHER" id="PTHR30008">
    <property type="entry name" value="EXODEOXYRIBONUCLEASE 7 LARGE SUBUNIT"/>
    <property type="match status" value="1"/>
</dbReference>
<dbReference type="InterPro" id="IPR003753">
    <property type="entry name" value="Exonuc_VII_L"/>
</dbReference>
<protein>
    <recommendedName>
        <fullName evidence="5">Exodeoxyribonuclease 7 large subunit</fullName>
        <ecNumber evidence="5">3.1.11.6</ecNumber>
    </recommendedName>
    <alternativeName>
        <fullName evidence="5">Exodeoxyribonuclease VII large subunit</fullName>
        <shortName evidence="5">Exonuclease VII large subunit</shortName>
    </alternativeName>
</protein>
<dbReference type="EC" id="3.1.11.6" evidence="5"/>
<dbReference type="CDD" id="cd04489">
    <property type="entry name" value="ExoVII_LU_OBF"/>
    <property type="match status" value="1"/>
</dbReference>
<keyword evidence="2 5" id="KW-0540">Nuclease</keyword>
<dbReference type="Pfam" id="PF13742">
    <property type="entry name" value="tRNA_anti_2"/>
    <property type="match status" value="1"/>
</dbReference>
<name>A0A0M1P2Y0_9BACL</name>
<comment type="subunit">
    <text evidence="5">Heterooligomer composed of large and small subunits.</text>
</comment>
<dbReference type="OrthoDB" id="9802795at2"/>
<dbReference type="PATRIC" id="fig|1705565.3.peg.2981"/>
<evidence type="ECO:0000313" key="11">
    <source>
        <dbReference type="Proteomes" id="UP000036932"/>
    </source>
</evidence>
<dbReference type="GO" id="GO:0008855">
    <property type="term" value="F:exodeoxyribonuclease VII activity"/>
    <property type="evidence" value="ECO:0007669"/>
    <property type="project" value="UniProtKB-UniRule"/>
</dbReference>
<evidence type="ECO:0000313" key="10">
    <source>
        <dbReference type="EMBL" id="KOR88655.1"/>
    </source>
</evidence>
<evidence type="ECO:0000256" key="2">
    <source>
        <dbReference type="ARBA" id="ARBA00022722"/>
    </source>
</evidence>
<keyword evidence="11" id="KW-1185">Reference proteome</keyword>
<dbReference type="GO" id="GO:0006308">
    <property type="term" value="P:DNA catabolic process"/>
    <property type="evidence" value="ECO:0007669"/>
    <property type="project" value="UniProtKB-UniRule"/>
</dbReference>
<organism evidence="10 11">
    <name type="scientific">Paenibacillus solani</name>
    <dbReference type="NCBI Taxonomy" id="1705565"/>
    <lineage>
        <taxon>Bacteria</taxon>
        <taxon>Bacillati</taxon>
        <taxon>Bacillota</taxon>
        <taxon>Bacilli</taxon>
        <taxon>Bacillales</taxon>
        <taxon>Paenibacillaceae</taxon>
        <taxon>Paenibacillus</taxon>
    </lineage>
</organism>
<comment type="similarity">
    <text evidence="5 6">Belongs to the XseA family.</text>
</comment>
<gene>
    <name evidence="5" type="primary">xseA</name>
    <name evidence="10" type="ORF">AM231_05440</name>
</gene>
<dbReference type="RefSeq" id="WP_054401610.1">
    <property type="nucleotide sequence ID" value="NZ_LIUT01000001.1"/>
</dbReference>
<dbReference type="InterPro" id="IPR025824">
    <property type="entry name" value="OB-fold_nuc-bd_dom"/>
</dbReference>
<evidence type="ECO:0000259" key="8">
    <source>
        <dbReference type="Pfam" id="PF02601"/>
    </source>
</evidence>
<evidence type="ECO:0000256" key="5">
    <source>
        <dbReference type="HAMAP-Rule" id="MF_00378"/>
    </source>
</evidence>
<keyword evidence="7" id="KW-0175">Coiled coil</keyword>
<feature type="domain" description="OB-fold nucleic acid binding" evidence="9">
    <location>
        <begin position="10"/>
        <end position="105"/>
    </location>
</feature>
<feature type="domain" description="Exonuclease VII large subunit C-terminal" evidence="8">
    <location>
        <begin position="128"/>
        <end position="444"/>
    </location>
</feature>
<reference evidence="11" key="1">
    <citation type="submission" date="2015-08" db="EMBL/GenBank/DDBJ databases">
        <title>Genome sequencing project for genomic taxonomy and phylogenomics of Bacillus-like bacteria.</title>
        <authorList>
            <person name="Liu B."/>
            <person name="Wang J."/>
            <person name="Zhu Y."/>
            <person name="Liu G."/>
            <person name="Chen Q."/>
            <person name="Chen Z."/>
            <person name="Lan J."/>
            <person name="Che J."/>
            <person name="Ge C."/>
            <person name="Shi H."/>
            <person name="Pan Z."/>
            <person name="Liu X."/>
        </authorList>
    </citation>
    <scope>NUCLEOTIDE SEQUENCE [LARGE SCALE GENOMIC DNA]</scope>
    <source>
        <strain evidence="11">FJAT-22460</strain>
    </source>
</reference>
<dbReference type="InterPro" id="IPR020579">
    <property type="entry name" value="Exonuc_VII_lsu_C"/>
</dbReference>
<dbReference type="HAMAP" id="MF_00378">
    <property type="entry name" value="Exonuc_7_L"/>
    <property type="match status" value="1"/>
</dbReference>
<proteinExistence type="inferred from homology"/>
<dbReference type="GO" id="GO:0003676">
    <property type="term" value="F:nucleic acid binding"/>
    <property type="evidence" value="ECO:0007669"/>
    <property type="project" value="InterPro"/>
</dbReference>
<dbReference type="GO" id="GO:0005737">
    <property type="term" value="C:cytoplasm"/>
    <property type="evidence" value="ECO:0007669"/>
    <property type="project" value="UniProtKB-SubCell"/>
</dbReference>
<comment type="catalytic activity">
    <reaction evidence="5 6">
        <text>Exonucleolytic cleavage in either 5'- to 3'- or 3'- to 5'-direction to yield nucleoside 5'-phosphates.</text>
        <dbReference type="EC" id="3.1.11.6"/>
    </reaction>
</comment>
<dbReference type="Proteomes" id="UP000036932">
    <property type="component" value="Unassembled WGS sequence"/>
</dbReference>
<evidence type="ECO:0000256" key="4">
    <source>
        <dbReference type="ARBA" id="ARBA00022839"/>
    </source>
</evidence>
<feature type="coiled-coil region" evidence="7">
    <location>
        <begin position="277"/>
        <end position="304"/>
    </location>
</feature>
<evidence type="ECO:0000256" key="1">
    <source>
        <dbReference type="ARBA" id="ARBA00022490"/>
    </source>
</evidence>
<comment type="function">
    <text evidence="5">Bidirectionally degrades single-stranded DNA into large acid-insoluble oligonucleotides, which are then degraded further into small acid-soluble oligonucleotides.</text>
</comment>
<dbReference type="GO" id="GO:0009318">
    <property type="term" value="C:exodeoxyribonuclease VII complex"/>
    <property type="evidence" value="ECO:0007669"/>
    <property type="project" value="UniProtKB-UniRule"/>
</dbReference>
<keyword evidence="4 5" id="KW-0269">Exonuclease</keyword>
<evidence type="ECO:0000256" key="6">
    <source>
        <dbReference type="RuleBase" id="RU004355"/>
    </source>
</evidence>
<keyword evidence="3 5" id="KW-0378">Hydrolase</keyword>
<evidence type="ECO:0000256" key="3">
    <source>
        <dbReference type="ARBA" id="ARBA00022801"/>
    </source>
</evidence>
<dbReference type="NCBIfam" id="TIGR00237">
    <property type="entry name" value="xseA"/>
    <property type="match status" value="1"/>
</dbReference>
<evidence type="ECO:0000256" key="7">
    <source>
        <dbReference type="SAM" id="Coils"/>
    </source>
</evidence>
<dbReference type="EMBL" id="LIUT01000001">
    <property type="protein sequence ID" value="KOR88655.1"/>
    <property type="molecule type" value="Genomic_DNA"/>
</dbReference>
<dbReference type="PANTHER" id="PTHR30008:SF0">
    <property type="entry name" value="EXODEOXYRIBONUCLEASE 7 LARGE SUBUNIT"/>
    <property type="match status" value="1"/>
</dbReference>
<sequence length="456" mass="51897">MKSSDPGRVLSVKDINRYIRMKMEGDARLSDVWIRGEISNFTHHSSGHMYFTLKDESSRIRAIMFATHNQRLPFIPKEGARVIARGNVSVYERDGQYQFYAIQMQPDGIGSLYLAYEQLKTKLENEGLFAVGRKRPLPRYPQTIGVVTSPTGAAVRDIMITIRRRYPHAKTILYPVLVQGKGAAPSIVKAIQMMNDMAEADVLIVGRGGGSLEELWAFNEEIVARAIYQSDIPIISAVGHETDFTIADFVADLRAATPTAAAELAVPSSAELRGQLVQKQRQLNQGLQQRLKRSRERLSSLQRSPVLIYPRRYMLQHAERLDMLTQQLQSNLKSRLSLTRERQLSLHRGLIRYNPRTQVEIAAKRKEQANRQLMNAMQLIMKTKMSQLQTEIRHLDALSPLKIMSRGYSLVYDEKEQKLVKSIDEVQLGDLVNVKVTDGQLQCQVWGMKEDEEYGE</sequence>
<dbReference type="AlphaFoldDB" id="A0A0M1P2Y0"/>
<accession>A0A0M1P2Y0</accession>
<evidence type="ECO:0000259" key="9">
    <source>
        <dbReference type="Pfam" id="PF13742"/>
    </source>
</evidence>
<keyword evidence="1 5" id="KW-0963">Cytoplasm</keyword>
<dbReference type="Pfam" id="PF02601">
    <property type="entry name" value="Exonuc_VII_L"/>
    <property type="match status" value="1"/>
</dbReference>